<reference evidence="2" key="1">
    <citation type="submission" date="2021-02" db="EMBL/GenBank/DDBJ databases">
        <authorList>
            <person name="Nowell W R."/>
        </authorList>
    </citation>
    <scope>NUCLEOTIDE SEQUENCE</scope>
    <source>
        <strain evidence="2">Ploen Becks lab</strain>
    </source>
</reference>
<evidence type="ECO:0000259" key="1">
    <source>
        <dbReference type="Pfam" id="PF01764"/>
    </source>
</evidence>
<evidence type="ECO:0000313" key="3">
    <source>
        <dbReference type="Proteomes" id="UP000663879"/>
    </source>
</evidence>
<keyword evidence="3" id="KW-1185">Reference proteome</keyword>
<protein>
    <recommendedName>
        <fullName evidence="1">Fungal lipase-type domain-containing protein</fullName>
    </recommendedName>
</protein>
<dbReference type="SUPFAM" id="SSF52540">
    <property type="entry name" value="P-loop containing nucleoside triphosphate hydrolases"/>
    <property type="match status" value="1"/>
</dbReference>
<dbReference type="InterPro" id="IPR029058">
    <property type="entry name" value="AB_hydrolase_fold"/>
</dbReference>
<gene>
    <name evidence="2" type="ORF">OXX778_LOCUS18399</name>
</gene>
<dbReference type="Gene3D" id="3.40.50.1820">
    <property type="entry name" value="alpha/beta hydrolase"/>
    <property type="match status" value="1"/>
</dbReference>
<comment type="caution">
    <text evidence="2">The sequence shown here is derived from an EMBL/GenBank/DDBJ whole genome shotgun (WGS) entry which is preliminary data.</text>
</comment>
<proteinExistence type="predicted"/>
<dbReference type="AlphaFoldDB" id="A0A814JTN8"/>
<dbReference type="Proteomes" id="UP000663879">
    <property type="component" value="Unassembled WGS sequence"/>
</dbReference>
<dbReference type="SUPFAM" id="SSF53474">
    <property type="entry name" value="alpha/beta-Hydrolases"/>
    <property type="match status" value="1"/>
</dbReference>
<dbReference type="Pfam" id="PF01764">
    <property type="entry name" value="Lipase_3"/>
    <property type="match status" value="1"/>
</dbReference>
<name>A0A814JTN8_9BILA</name>
<dbReference type="InterPro" id="IPR002921">
    <property type="entry name" value="Fungal_lipase-type"/>
</dbReference>
<feature type="domain" description="Fungal lipase-type" evidence="1">
    <location>
        <begin position="65"/>
        <end position="99"/>
    </location>
</feature>
<dbReference type="GO" id="GO:0006629">
    <property type="term" value="P:lipid metabolic process"/>
    <property type="evidence" value="ECO:0007669"/>
    <property type="project" value="InterPro"/>
</dbReference>
<organism evidence="2 3">
    <name type="scientific">Brachionus calyciflorus</name>
    <dbReference type="NCBI Taxonomy" id="104777"/>
    <lineage>
        <taxon>Eukaryota</taxon>
        <taxon>Metazoa</taxon>
        <taxon>Spiralia</taxon>
        <taxon>Gnathifera</taxon>
        <taxon>Rotifera</taxon>
        <taxon>Eurotatoria</taxon>
        <taxon>Monogononta</taxon>
        <taxon>Pseudotrocha</taxon>
        <taxon>Ploima</taxon>
        <taxon>Brachionidae</taxon>
        <taxon>Brachionus</taxon>
    </lineage>
</organism>
<dbReference type="InterPro" id="IPR027417">
    <property type="entry name" value="P-loop_NTPase"/>
</dbReference>
<dbReference type="EMBL" id="CAJNOC010005091">
    <property type="protein sequence ID" value="CAF1042038.1"/>
    <property type="molecule type" value="Genomic_DNA"/>
</dbReference>
<evidence type="ECO:0000313" key="2">
    <source>
        <dbReference type="EMBL" id="CAF1042038.1"/>
    </source>
</evidence>
<accession>A0A814JTN8</accession>
<sequence length="535" mass="61716">MHSIHKLCVSQPLDKADNLNHIFDLNKNLSDFLTDINSISQINENLPGKFHSGIFELINLKYFAEKINNGYKIVLTGHSLGTAVGAMTAIKLTSRLQHEEANKKKELKGALISCLYTDCSDDGLNSILESINLSAKYCPLKKSIDSYTSSQLVEKIFPTVYELKNKFCSTFIRKNWFKSVYRSIGQLDLYTLSYLLGYYFKSKDINDAYKVCLNQIIKNNGLEDKSYELPYLGYIEQLIIKNLRINDKSSDEENRLLNTIVLNRQMRDILCENYFFGVIGTKKTGKSTFSELLTNQNGIGSSVIATETAENKLEFYFSVSFLNRVCLLFDAQHKAETSSILYLFNIIRYAYTNRYTVVLNKCDNLLIDLNGDFSNLKDEVCRNLKIVNGEDKEKLILASINPNLSLLNKDRISQTIIKDRESLSSYFYKLIQTDCQRIELESFNKEENKKVIEIYISSMVCKYIAFKNCQHKRNIEESSEKLMKLFSLEELKPLINCLQIKDPIIHANEDPNCIVRDFSDFFKHHYHCFTIKENS</sequence>